<dbReference type="AlphaFoldDB" id="A0A1P8DYZ2"/>
<organism evidence="16">
    <name type="scientific">Pohlia nutans</name>
    <dbReference type="NCBI Taxonomy" id="140635"/>
    <lineage>
        <taxon>Eukaryota</taxon>
        <taxon>Viridiplantae</taxon>
        <taxon>Streptophyta</taxon>
        <taxon>Embryophyta</taxon>
        <taxon>Bryophyta</taxon>
        <taxon>Bryophytina</taxon>
        <taxon>Bryopsida</taxon>
        <taxon>Bryidae</taxon>
        <taxon>Bryanae</taxon>
        <taxon>Bryales</taxon>
        <taxon>Mniaceae</taxon>
        <taxon>Pohlia</taxon>
    </lineage>
</organism>
<dbReference type="PROSITE" id="PS51450">
    <property type="entry name" value="LRR"/>
    <property type="match status" value="1"/>
</dbReference>
<evidence type="ECO:0000256" key="4">
    <source>
        <dbReference type="ARBA" id="ARBA00022692"/>
    </source>
</evidence>
<dbReference type="FunFam" id="3.80.10.10:FF:000095">
    <property type="entry name" value="LRR receptor-like serine/threonine-protein kinase GSO1"/>
    <property type="match status" value="1"/>
</dbReference>
<dbReference type="SUPFAM" id="SSF56112">
    <property type="entry name" value="Protein kinase-like (PK-like)"/>
    <property type="match status" value="1"/>
</dbReference>
<dbReference type="Gene3D" id="3.80.10.10">
    <property type="entry name" value="Ribonuclease Inhibitor"/>
    <property type="match status" value="4"/>
</dbReference>
<keyword evidence="9 13" id="KW-1133">Transmembrane helix</keyword>
<dbReference type="InterPro" id="IPR032675">
    <property type="entry name" value="LRR_dom_sf"/>
</dbReference>
<evidence type="ECO:0000256" key="13">
    <source>
        <dbReference type="SAM" id="Phobius"/>
    </source>
</evidence>
<dbReference type="PANTHER" id="PTHR48003:SF5">
    <property type="entry name" value="OS07G0626500 PROTEIN"/>
    <property type="match status" value="1"/>
</dbReference>
<evidence type="ECO:0000256" key="8">
    <source>
        <dbReference type="ARBA" id="ARBA00022840"/>
    </source>
</evidence>
<keyword evidence="3" id="KW-0433">Leucine-rich repeat</keyword>
<dbReference type="Gene3D" id="3.30.200.20">
    <property type="entry name" value="Phosphorylase Kinase, domain 1"/>
    <property type="match status" value="1"/>
</dbReference>
<name>A0A1P8DYZ2_9BRYO</name>
<dbReference type="SMART" id="SM00369">
    <property type="entry name" value="LRR_TYP"/>
    <property type="match status" value="6"/>
</dbReference>
<dbReference type="InterPro" id="IPR011009">
    <property type="entry name" value="Kinase-like_dom_sf"/>
</dbReference>
<keyword evidence="7" id="KW-0547">Nucleotide-binding</keyword>
<proteinExistence type="evidence at transcript level"/>
<feature type="chain" id="PRO_5012726912" evidence="14">
    <location>
        <begin position="24"/>
        <end position="946"/>
    </location>
</feature>
<feature type="signal peptide" evidence="14">
    <location>
        <begin position="1"/>
        <end position="23"/>
    </location>
</feature>
<evidence type="ECO:0000256" key="1">
    <source>
        <dbReference type="ARBA" id="ARBA00004167"/>
    </source>
</evidence>
<dbReference type="FunFam" id="3.30.200.20:FF:000486">
    <property type="entry name" value="Leucine-rich repeat receptor-like protein kinase"/>
    <property type="match status" value="1"/>
</dbReference>
<reference evidence="16" key="1">
    <citation type="submission" date="2016-04" db="EMBL/GenBank/DDBJ databases">
        <authorList>
            <person name="Evans L.H."/>
            <person name="Alamgir A."/>
            <person name="Owens N."/>
            <person name="Weber N.D."/>
            <person name="Virtaneva K."/>
            <person name="Barbian K."/>
            <person name="Babar A."/>
            <person name="Rosenke K."/>
        </authorList>
    </citation>
    <scope>NUCLEOTIDE SEQUENCE</scope>
    <source>
        <strain evidence="16">Antarctic moss No.L</strain>
    </source>
</reference>
<gene>
    <name evidence="16" type="primary">LRR-RLK55</name>
</gene>
<evidence type="ECO:0000256" key="14">
    <source>
        <dbReference type="SAM" id="SignalP"/>
    </source>
</evidence>
<evidence type="ECO:0000313" key="16">
    <source>
        <dbReference type="EMBL" id="APU94883.1"/>
    </source>
</evidence>
<sequence length="946" mass="101951">MQNTKYIFYFLLWLWSLMPLVRAIAPEAQALLDFKNGLTKADMLTSSWNITNVDSSGCPLQWYGVRADSTNGCQVLELLLPSSGLVGAIAPSIGRLQSLVNLSLAQNDLTGDISTILKLPQLVRLFLSGNSLSGTVQLGLISKLMVIDLSDNKFSGTILPPFPESLSHVDFSGNAFSGNIHPELGQATGLKTLDLSRNKLVGPIPAMPLVVSLSTLRLSDNMLTGQIPSELFNEQTPQLQELDLSRNRLTGNLGPVSTKVMSVLRLASNDLTGPLPSKIQSCRVVDLSNNHFSGGLTLSKWSANLRILDLSHNNLSGTIDNASLIQLFVLTALNLSSNQLSGPIPSKLFASPSITDLVLSHNLLQGPIPAADPSTAAISPLRVLDLSDNHLSDAIPYSLGNFSQLLFLSLSTNQLGGTLPEGLSNLSQLQVLDLSKNLLSGPIPAKLSSLLNHLNVSINNLSGSVPPNLVSFPTSSFYPGNPNLVFPKTPSSNASEPGVVTLGSDYKRVNTAMKIGLTLGITLGAALLAVCCLVTYYYCRTLKPSLKFPVPKSCQEGNEPRDGVGAVVEQTDACPPVSRGTVKGALAPSKARSDIKRDALDLQKSAESPMRTVWRTVGAPSDDVSVADEHPMVLKVKSPDRLAGDLFFLDATLLFTAEELSRAPAEVLGRSNHGTSYRATLDNGHVLSVKWLREGLARNRKEFTREAKRFGGIKHPNIVSLRGYYWGPREHEKLLLSDFISLGSLAHHLYERTGRSHPPLPWVQRLQVAVGVANGLSYLHNKHGVAHGNLKANNVLLRGPQWAQLSDYSLHRLMTVAGTTNQILNAGALGYRPPELSATRKPKPSLEADVYALGVILLELVTGKSAGNIMSANSGAVDLLEWVRLVVNEKRPVDCFDTEIVGLHREKEPPGSMHEVLTIALSCMAPQGMRPTVKCIHDQLVALSDA</sequence>
<dbReference type="InterPro" id="IPR013210">
    <property type="entry name" value="LRR_N_plant-typ"/>
</dbReference>
<evidence type="ECO:0000256" key="9">
    <source>
        <dbReference type="ARBA" id="ARBA00022989"/>
    </source>
</evidence>
<dbReference type="InterPro" id="IPR003591">
    <property type="entry name" value="Leu-rich_rpt_typical-subtyp"/>
</dbReference>
<dbReference type="InterPro" id="IPR001245">
    <property type="entry name" value="Ser-Thr/Tyr_kinase_cat_dom"/>
</dbReference>
<comment type="subcellular location">
    <subcellularLocation>
        <location evidence="1">Membrane</location>
        <topology evidence="1">Single-pass membrane protein</topology>
    </subcellularLocation>
</comment>
<dbReference type="InterPro" id="IPR000719">
    <property type="entry name" value="Prot_kinase_dom"/>
</dbReference>
<keyword evidence="8" id="KW-0067">ATP-binding</keyword>
<evidence type="ECO:0000256" key="5">
    <source>
        <dbReference type="ARBA" id="ARBA00022729"/>
    </source>
</evidence>
<dbReference type="InterPro" id="IPR001611">
    <property type="entry name" value="Leu-rich_rpt"/>
</dbReference>
<evidence type="ECO:0000259" key="15">
    <source>
        <dbReference type="PROSITE" id="PS50011"/>
    </source>
</evidence>
<dbReference type="PROSITE" id="PS50011">
    <property type="entry name" value="PROTEIN_KINASE_DOM"/>
    <property type="match status" value="1"/>
</dbReference>
<evidence type="ECO:0000256" key="10">
    <source>
        <dbReference type="ARBA" id="ARBA00023136"/>
    </source>
</evidence>
<protein>
    <submittedName>
        <fullName evidence="16">Leucine-rich repeat receptor-like protein kinase</fullName>
    </submittedName>
</protein>
<dbReference type="GO" id="GO:0004672">
    <property type="term" value="F:protein kinase activity"/>
    <property type="evidence" value="ECO:0007669"/>
    <property type="project" value="InterPro"/>
</dbReference>
<keyword evidence="10 13" id="KW-0472">Membrane</keyword>
<keyword evidence="11 16" id="KW-0675">Receptor</keyword>
<feature type="transmembrane region" description="Helical" evidence="13">
    <location>
        <begin position="515"/>
        <end position="539"/>
    </location>
</feature>
<evidence type="ECO:0000256" key="2">
    <source>
        <dbReference type="ARBA" id="ARBA00022553"/>
    </source>
</evidence>
<evidence type="ECO:0000256" key="11">
    <source>
        <dbReference type="ARBA" id="ARBA00023170"/>
    </source>
</evidence>
<dbReference type="PRINTS" id="PR00019">
    <property type="entry name" value="LEURICHRPT"/>
</dbReference>
<keyword evidence="16" id="KW-0418">Kinase</keyword>
<dbReference type="Pfam" id="PF07714">
    <property type="entry name" value="PK_Tyr_Ser-Thr"/>
    <property type="match status" value="1"/>
</dbReference>
<dbReference type="Pfam" id="PF00560">
    <property type="entry name" value="LRR_1"/>
    <property type="match status" value="9"/>
</dbReference>
<dbReference type="GO" id="GO:0016020">
    <property type="term" value="C:membrane"/>
    <property type="evidence" value="ECO:0007669"/>
    <property type="project" value="UniProtKB-SubCell"/>
</dbReference>
<dbReference type="GO" id="GO:0005524">
    <property type="term" value="F:ATP binding"/>
    <property type="evidence" value="ECO:0007669"/>
    <property type="project" value="UniProtKB-KW"/>
</dbReference>
<dbReference type="FunFam" id="3.80.10.10:FF:000041">
    <property type="entry name" value="LRR receptor-like serine/threonine-protein kinase ERECTA"/>
    <property type="match status" value="1"/>
</dbReference>
<evidence type="ECO:0000256" key="6">
    <source>
        <dbReference type="ARBA" id="ARBA00022737"/>
    </source>
</evidence>
<keyword evidence="6" id="KW-0677">Repeat</keyword>
<dbReference type="SUPFAM" id="SSF52058">
    <property type="entry name" value="L domain-like"/>
    <property type="match status" value="2"/>
</dbReference>
<dbReference type="PANTHER" id="PTHR48003">
    <property type="entry name" value="OS07G0626500 PROTEIN"/>
    <property type="match status" value="1"/>
</dbReference>
<evidence type="ECO:0000256" key="7">
    <source>
        <dbReference type="ARBA" id="ARBA00022741"/>
    </source>
</evidence>
<keyword evidence="4 13" id="KW-0812">Transmembrane</keyword>
<keyword evidence="2" id="KW-0597">Phosphoprotein</keyword>
<feature type="domain" description="Protein kinase" evidence="15">
    <location>
        <begin position="662"/>
        <end position="946"/>
    </location>
</feature>
<evidence type="ECO:0000256" key="12">
    <source>
        <dbReference type="ARBA" id="ARBA00023180"/>
    </source>
</evidence>
<keyword evidence="12" id="KW-0325">Glycoprotein</keyword>
<dbReference type="Pfam" id="PF08263">
    <property type="entry name" value="LRRNT_2"/>
    <property type="match status" value="1"/>
</dbReference>
<accession>A0A1P8DYZ2</accession>
<keyword evidence="5 14" id="KW-0732">Signal</keyword>
<evidence type="ECO:0000256" key="3">
    <source>
        <dbReference type="ARBA" id="ARBA00022614"/>
    </source>
</evidence>
<dbReference type="Gene3D" id="1.10.510.10">
    <property type="entry name" value="Transferase(Phosphotransferase) domain 1"/>
    <property type="match status" value="1"/>
</dbReference>
<dbReference type="EMBL" id="KX159279">
    <property type="protein sequence ID" value="APU94883.1"/>
    <property type="molecule type" value="mRNA"/>
</dbReference>
<dbReference type="InterPro" id="IPR053059">
    <property type="entry name" value="Inactive_SerThr-Kinase_ABA"/>
</dbReference>
<keyword evidence="16" id="KW-0808">Transferase</keyword>